<evidence type="ECO:0000256" key="2">
    <source>
        <dbReference type="ARBA" id="ARBA00023125"/>
    </source>
</evidence>
<dbReference type="Pfam" id="PF12833">
    <property type="entry name" value="HTH_18"/>
    <property type="match status" value="1"/>
</dbReference>
<comment type="caution">
    <text evidence="5">The sequence shown here is derived from an EMBL/GenBank/DDBJ whole genome shotgun (WGS) entry which is preliminary data.</text>
</comment>
<keyword evidence="1" id="KW-0805">Transcription regulation</keyword>
<gene>
    <name evidence="5" type="ORF">GCM10011610_19090</name>
</gene>
<evidence type="ECO:0000313" key="6">
    <source>
        <dbReference type="Proteomes" id="UP000658127"/>
    </source>
</evidence>
<proteinExistence type="predicted"/>
<keyword evidence="6" id="KW-1185">Reference proteome</keyword>
<dbReference type="PROSITE" id="PS00041">
    <property type="entry name" value="HTH_ARAC_FAMILY_1"/>
    <property type="match status" value="1"/>
</dbReference>
<dbReference type="RefSeq" id="WP_189026167.1">
    <property type="nucleotide sequence ID" value="NZ_BMNE01000002.1"/>
</dbReference>
<reference evidence="6" key="1">
    <citation type="journal article" date="2019" name="Int. J. Syst. Evol. Microbiol.">
        <title>The Global Catalogue of Microorganisms (GCM) 10K type strain sequencing project: providing services to taxonomists for standard genome sequencing and annotation.</title>
        <authorList>
            <consortium name="The Broad Institute Genomics Platform"/>
            <consortium name="The Broad Institute Genome Sequencing Center for Infectious Disease"/>
            <person name="Wu L."/>
            <person name="Ma J."/>
        </authorList>
    </citation>
    <scope>NUCLEOTIDE SEQUENCE [LARGE SCALE GENOMIC DNA]</scope>
    <source>
        <strain evidence="6">CGMCC 4.7329</strain>
    </source>
</reference>
<protein>
    <submittedName>
        <fullName evidence="5">AraC family transcriptional regulator</fullName>
    </submittedName>
</protein>
<dbReference type="PANTHER" id="PTHR46796">
    <property type="entry name" value="HTH-TYPE TRANSCRIPTIONAL ACTIVATOR RHAS-RELATED"/>
    <property type="match status" value="1"/>
</dbReference>
<dbReference type="InterPro" id="IPR050204">
    <property type="entry name" value="AraC_XylS_family_regulators"/>
</dbReference>
<organism evidence="5 6">
    <name type="scientific">Nocardia rhizosphaerihabitans</name>
    <dbReference type="NCBI Taxonomy" id="1691570"/>
    <lineage>
        <taxon>Bacteria</taxon>
        <taxon>Bacillati</taxon>
        <taxon>Actinomycetota</taxon>
        <taxon>Actinomycetes</taxon>
        <taxon>Mycobacteriales</taxon>
        <taxon>Nocardiaceae</taxon>
        <taxon>Nocardia</taxon>
    </lineage>
</organism>
<dbReference type="SMART" id="SM00342">
    <property type="entry name" value="HTH_ARAC"/>
    <property type="match status" value="1"/>
</dbReference>
<evidence type="ECO:0000256" key="1">
    <source>
        <dbReference type="ARBA" id="ARBA00023015"/>
    </source>
</evidence>
<dbReference type="SUPFAM" id="SSF46689">
    <property type="entry name" value="Homeodomain-like"/>
    <property type="match status" value="1"/>
</dbReference>
<evidence type="ECO:0000259" key="4">
    <source>
        <dbReference type="PROSITE" id="PS01124"/>
    </source>
</evidence>
<sequence>MSTDPTPTAWVRPGHIGYVGPDLGVDPHAPSVAMLTVGLDGPLILHTPHGPVRTSSSFAPARTAHRIAATQGWILALFVDPAGAPATLISDEMTAAAGAFGLRHRRERELVELCRAPVVDPDRIYARAVAGASPVTDPRIAKLAAAIRDEPAQALRADQIAANMGLSTGHFLHLFARHCGTTFRGYQRWNRMISAVSSAVAGHDLTRSALDAGFATPSHFSESFRDMIGLSATTMLRAGIRFDLGPASPALAVDQ</sequence>
<name>A0ABQ2K903_9NOCA</name>
<dbReference type="InterPro" id="IPR018062">
    <property type="entry name" value="HTH_AraC-typ_CS"/>
</dbReference>
<feature type="domain" description="HTH araC/xylS-type" evidence="4">
    <location>
        <begin position="141"/>
        <end position="238"/>
    </location>
</feature>
<evidence type="ECO:0000313" key="5">
    <source>
        <dbReference type="EMBL" id="GGN75073.1"/>
    </source>
</evidence>
<keyword evidence="3" id="KW-0804">Transcription</keyword>
<dbReference type="InterPro" id="IPR018060">
    <property type="entry name" value="HTH_AraC"/>
</dbReference>
<dbReference type="InterPro" id="IPR009057">
    <property type="entry name" value="Homeodomain-like_sf"/>
</dbReference>
<accession>A0ABQ2K903</accession>
<dbReference type="Proteomes" id="UP000658127">
    <property type="component" value="Unassembled WGS sequence"/>
</dbReference>
<evidence type="ECO:0000256" key="3">
    <source>
        <dbReference type="ARBA" id="ARBA00023163"/>
    </source>
</evidence>
<dbReference type="PROSITE" id="PS01124">
    <property type="entry name" value="HTH_ARAC_FAMILY_2"/>
    <property type="match status" value="1"/>
</dbReference>
<keyword evidence="2" id="KW-0238">DNA-binding</keyword>
<dbReference type="Gene3D" id="1.10.10.60">
    <property type="entry name" value="Homeodomain-like"/>
    <property type="match status" value="1"/>
</dbReference>
<dbReference type="EMBL" id="BMNE01000002">
    <property type="protein sequence ID" value="GGN75073.1"/>
    <property type="molecule type" value="Genomic_DNA"/>
</dbReference>